<dbReference type="GO" id="GO:0004124">
    <property type="term" value="F:cysteine synthase activity"/>
    <property type="evidence" value="ECO:0007669"/>
    <property type="project" value="UniProtKB-EC"/>
</dbReference>
<keyword evidence="6" id="KW-0808">Transferase</keyword>
<comment type="similarity">
    <text evidence="3">Belongs to the cysteine synthase/cystathionine beta-synthase family.</text>
</comment>
<dbReference type="SUPFAM" id="SSF53686">
    <property type="entry name" value="Tryptophan synthase beta subunit-like PLP-dependent enzymes"/>
    <property type="match status" value="1"/>
</dbReference>
<evidence type="ECO:0000256" key="9">
    <source>
        <dbReference type="ARBA" id="ARBA00022898"/>
    </source>
</evidence>
<evidence type="ECO:0000256" key="7">
    <source>
        <dbReference type="ARBA" id="ARBA00022692"/>
    </source>
</evidence>
<feature type="region of interest" description="Disordered" evidence="16">
    <location>
        <begin position="501"/>
        <end position="548"/>
    </location>
</feature>
<evidence type="ECO:0000313" key="20">
    <source>
        <dbReference type="Proteomes" id="UP000237144"/>
    </source>
</evidence>
<evidence type="ECO:0000256" key="8">
    <source>
        <dbReference type="ARBA" id="ARBA00022787"/>
    </source>
</evidence>
<dbReference type="Gene3D" id="3.40.50.1100">
    <property type="match status" value="4"/>
</dbReference>
<evidence type="ECO:0000256" key="12">
    <source>
        <dbReference type="ARBA" id="ARBA00023136"/>
    </source>
</evidence>
<feature type="compositionally biased region" description="Low complexity" evidence="16">
    <location>
        <begin position="255"/>
        <end position="269"/>
    </location>
</feature>
<evidence type="ECO:0000256" key="5">
    <source>
        <dbReference type="ARBA" id="ARBA00022605"/>
    </source>
</evidence>
<evidence type="ECO:0000256" key="14">
    <source>
        <dbReference type="ARBA" id="ARBA00047931"/>
    </source>
</evidence>
<dbReference type="CDD" id="cd01561">
    <property type="entry name" value="CBS_like"/>
    <property type="match status" value="1"/>
</dbReference>
<evidence type="ECO:0000256" key="16">
    <source>
        <dbReference type="SAM" id="MobiDB-lite"/>
    </source>
</evidence>
<keyword evidence="9" id="KW-0663">Pyridoxal phosphate</keyword>
<name>A0A2S5B1J0_9BASI</name>
<comment type="catalytic activity">
    <reaction evidence="14">
        <text>O-acetyl-L-serine + hydrogen sulfide = L-cysteine + acetate</text>
        <dbReference type="Rhea" id="RHEA:14829"/>
        <dbReference type="ChEBI" id="CHEBI:29919"/>
        <dbReference type="ChEBI" id="CHEBI:30089"/>
        <dbReference type="ChEBI" id="CHEBI:35235"/>
        <dbReference type="ChEBI" id="CHEBI:58340"/>
        <dbReference type="EC" id="2.5.1.47"/>
    </reaction>
</comment>
<dbReference type="PANTHER" id="PTHR10314">
    <property type="entry name" value="CYSTATHIONINE BETA-SYNTHASE"/>
    <property type="match status" value="1"/>
</dbReference>
<dbReference type="GO" id="GO:0005741">
    <property type="term" value="C:mitochondrial outer membrane"/>
    <property type="evidence" value="ECO:0007669"/>
    <property type="project" value="UniProtKB-SubCell"/>
</dbReference>
<evidence type="ECO:0000256" key="13">
    <source>
        <dbReference type="ARBA" id="ARBA00023192"/>
    </source>
</evidence>
<dbReference type="OrthoDB" id="10259545at2759"/>
<gene>
    <name evidence="19" type="ORF">BMF94_6358</name>
</gene>
<evidence type="ECO:0000256" key="3">
    <source>
        <dbReference type="ARBA" id="ARBA00007103"/>
    </source>
</evidence>
<feature type="compositionally biased region" description="Acidic residues" evidence="16">
    <location>
        <begin position="501"/>
        <end position="526"/>
    </location>
</feature>
<feature type="compositionally biased region" description="Polar residues" evidence="16">
    <location>
        <begin position="221"/>
        <end position="236"/>
    </location>
</feature>
<evidence type="ECO:0000256" key="17">
    <source>
        <dbReference type="SAM" id="Phobius"/>
    </source>
</evidence>
<evidence type="ECO:0000256" key="6">
    <source>
        <dbReference type="ARBA" id="ARBA00022679"/>
    </source>
</evidence>
<feature type="domain" description="Tryptophan synthase beta chain-like PALP" evidence="18">
    <location>
        <begin position="84"/>
        <end position="222"/>
    </location>
</feature>
<keyword evidence="7 17" id="KW-0812">Transmembrane</keyword>
<reference evidence="19 20" key="1">
    <citation type="journal article" date="2018" name="Front. Microbiol.">
        <title>Prospects for Fungal Bioremediation of Acidic Radioactive Waste Sites: Characterization and Genome Sequence of Rhodotorula taiwanensis MD1149.</title>
        <authorList>
            <person name="Tkavc R."/>
            <person name="Matrosova V.Y."/>
            <person name="Grichenko O.E."/>
            <person name="Gostincar C."/>
            <person name="Volpe R.P."/>
            <person name="Klimenkova P."/>
            <person name="Gaidamakova E.K."/>
            <person name="Zhou C.E."/>
            <person name="Stewart B.J."/>
            <person name="Lyman M.G."/>
            <person name="Malfatti S.A."/>
            <person name="Rubinfeld B."/>
            <person name="Courtot M."/>
            <person name="Singh J."/>
            <person name="Dalgard C.L."/>
            <person name="Hamilton T."/>
            <person name="Frey K.G."/>
            <person name="Gunde-Cimerman N."/>
            <person name="Dugan L."/>
            <person name="Daly M.J."/>
        </authorList>
    </citation>
    <scope>NUCLEOTIDE SEQUENCE [LARGE SCALE GENOMIC DNA]</scope>
    <source>
        <strain evidence="19 20">MD1149</strain>
    </source>
</reference>
<keyword evidence="8" id="KW-1000">Mitochondrion outer membrane</keyword>
<comment type="caution">
    <text evidence="19">The sequence shown here is derived from an EMBL/GenBank/DDBJ whole genome shotgun (WGS) entry which is preliminary data.</text>
</comment>
<proteinExistence type="inferred from homology"/>
<evidence type="ECO:0000256" key="15">
    <source>
        <dbReference type="ARBA" id="ARBA00078545"/>
    </source>
</evidence>
<evidence type="ECO:0000256" key="4">
    <source>
        <dbReference type="ARBA" id="ARBA00012681"/>
    </source>
</evidence>
<keyword evidence="5" id="KW-0028">Amino-acid biosynthesis</keyword>
<dbReference type="FunFam" id="3.40.50.1100:FF:000096">
    <property type="entry name" value="Related to cysteine synthase"/>
    <property type="match status" value="1"/>
</dbReference>
<accession>A0A2S5B1J0</accession>
<feature type="region of interest" description="Disordered" evidence="16">
    <location>
        <begin position="219"/>
        <end position="281"/>
    </location>
</feature>
<dbReference type="AlphaFoldDB" id="A0A2S5B1J0"/>
<dbReference type="Proteomes" id="UP000237144">
    <property type="component" value="Unassembled WGS sequence"/>
</dbReference>
<keyword evidence="13" id="KW-0198">Cysteine biosynthesis</keyword>
<dbReference type="InterPro" id="IPR036052">
    <property type="entry name" value="TrpB-like_PALP_sf"/>
</dbReference>
<dbReference type="EC" id="2.5.1.47" evidence="4"/>
<dbReference type="InterPro" id="IPR001926">
    <property type="entry name" value="TrpB-like_PALP"/>
</dbReference>
<dbReference type="InterPro" id="IPR050214">
    <property type="entry name" value="Cys_Synth/Cystath_Beta-Synth"/>
</dbReference>
<keyword evidence="12 17" id="KW-0472">Membrane</keyword>
<evidence type="ECO:0000313" key="19">
    <source>
        <dbReference type="EMBL" id="POY70652.1"/>
    </source>
</evidence>
<dbReference type="STRING" id="741276.A0A2S5B1J0"/>
<dbReference type="Pfam" id="PF00291">
    <property type="entry name" value="PALP"/>
    <property type="match status" value="2"/>
</dbReference>
<evidence type="ECO:0000256" key="2">
    <source>
        <dbReference type="ARBA" id="ARBA00004572"/>
    </source>
</evidence>
<feature type="compositionally biased region" description="Basic and acidic residues" evidence="16">
    <location>
        <begin position="539"/>
        <end position="548"/>
    </location>
</feature>
<feature type="transmembrane region" description="Helical" evidence="17">
    <location>
        <begin position="35"/>
        <end position="56"/>
    </location>
</feature>
<evidence type="ECO:0000256" key="11">
    <source>
        <dbReference type="ARBA" id="ARBA00023128"/>
    </source>
</evidence>
<keyword evidence="20" id="KW-1185">Reference proteome</keyword>
<organism evidence="19 20">
    <name type="scientific">Rhodotorula taiwanensis</name>
    <dbReference type="NCBI Taxonomy" id="741276"/>
    <lineage>
        <taxon>Eukaryota</taxon>
        <taxon>Fungi</taxon>
        <taxon>Dikarya</taxon>
        <taxon>Basidiomycota</taxon>
        <taxon>Pucciniomycotina</taxon>
        <taxon>Microbotryomycetes</taxon>
        <taxon>Sporidiobolales</taxon>
        <taxon>Sporidiobolaceae</taxon>
        <taxon>Rhodotorula</taxon>
    </lineage>
</organism>
<dbReference type="EMBL" id="PJQD01000112">
    <property type="protein sequence ID" value="POY70652.1"/>
    <property type="molecule type" value="Genomic_DNA"/>
</dbReference>
<keyword evidence="11" id="KW-0496">Mitochondrion</keyword>
<dbReference type="FunFam" id="3.40.50.1100:FF:000016">
    <property type="entry name" value="Cysteine synthase A"/>
    <property type="match status" value="1"/>
</dbReference>
<comment type="subcellular location">
    <subcellularLocation>
        <location evidence="2">Mitochondrion outer membrane</location>
        <topology evidence="2">Single-pass membrane protein</topology>
    </subcellularLocation>
</comment>
<keyword evidence="10 17" id="KW-1133">Transmembrane helix</keyword>
<evidence type="ECO:0000256" key="1">
    <source>
        <dbReference type="ARBA" id="ARBA00001933"/>
    </source>
</evidence>
<protein>
    <recommendedName>
        <fullName evidence="4">cysteine synthase</fullName>
        <ecNumber evidence="4">2.5.1.47</ecNumber>
    </recommendedName>
    <alternativeName>
        <fullName evidence="15">Cysteine synthase-like protein</fullName>
    </alternativeName>
</protein>
<sequence>MSSSGLPYWLLHPIESIGLPWFLRPSKLGAKRSLVVGFTLGFSISLSLTGLALYALDAWRRSLRKLAAKRTIEIRGDEVIDGVEGLIGNTPLIRIKSLSDALGVEILGKCEYMNPFGSVKDRVSLKIIQQAEEDGLIHPHTGSCIFEGTSGSTGISIAGIARARGYKAHIVLPDDVAKEKVKMLQVLGAEVEPVRPVSIVDPSHYVNLARRRALEFGKRTVVSQRSGDTPTDTPRVSTPAMIAAGGKNAPDLLVTSNTPAPSRPATPTTEKPPPDLDGVSGRLGYRDPPRGLFADQFENMSNLVAHQEGTAVEIWKQTAGRVDGFVSGAGTGGTIAGVGRYLKEKTAGRCDIVLSDPQGSGLYHKVHDGVMYAETEAEGKRRRYQVDTIVEGIGLNRITRNLSKALPIIDNAFRVTDAEAVAMSRHLAVQDGLFLGSSSAVNLVASVRLARSWGRKGRGRRIVTILCDSGARHVSRFWNDEYLEKAGIPISSSINFLFEEAVPEETDEEDGPASPAEDELASDDPLDLPPLSPQLAVAGRRDPTLGAR</sequence>
<feature type="domain" description="Tryptophan synthase beta chain-like PALP" evidence="18">
    <location>
        <begin position="289"/>
        <end position="468"/>
    </location>
</feature>
<comment type="cofactor">
    <cofactor evidence="1">
        <name>pyridoxal 5'-phosphate</name>
        <dbReference type="ChEBI" id="CHEBI:597326"/>
    </cofactor>
</comment>
<evidence type="ECO:0000256" key="10">
    <source>
        <dbReference type="ARBA" id="ARBA00022989"/>
    </source>
</evidence>
<evidence type="ECO:0000259" key="18">
    <source>
        <dbReference type="Pfam" id="PF00291"/>
    </source>
</evidence>